<accession>A0A542YRF7</accession>
<keyword evidence="1" id="KW-0812">Transmembrane</keyword>
<protein>
    <recommendedName>
        <fullName evidence="4">TadE-like protein</fullName>
    </recommendedName>
</protein>
<organism evidence="2 3">
    <name type="scientific">Ornithinicoccus hortensis</name>
    <dbReference type="NCBI Taxonomy" id="82346"/>
    <lineage>
        <taxon>Bacteria</taxon>
        <taxon>Bacillati</taxon>
        <taxon>Actinomycetota</taxon>
        <taxon>Actinomycetes</taxon>
        <taxon>Micrococcales</taxon>
        <taxon>Intrasporangiaceae</taxon>
        <taxon>Ornithinicoccus</taxon>
    </lineage>
</organism>
<gene>
    <name evidence="2" type="ORF">FB467_1792</name>
</gene>
<sequence>MTRGAGERGTILVEAVVLVALLSLPVFYLVATLARLQAGAYAVSAAAREGGRAYVTAAQVDLAPGRAVAAAGLVLDGHGFTPEEGTLAFTCSEDPCLTPGSTVRVDSTVQVSLPLIPDFMAGIVPTQIELVSSHVEAVEEFRER</sequence>
<keyword evidence="1" id="KW-0472">Membrane</keyword>
<evidence type="ECO:0000313" key="2">
    <source>
        <dbReference type="EMBL" id="TQL50679.1"/>
    </source>
</evidence>
<evidence type="ECO:0000256" key="1">
    <source>
        <dbReference type="SAM" id="Phobius"/>
    </source>
</evidence>
<dbReference type="EMBL" id="VFOP01000001">
    <property type="protein sequence ID" value="TQL50679.1"/>
    <property type="molecule type" value="Genomic_DNA"/>
</dbReference>
<comment type="caution">
    <text evidence="2">The sequence shown here is derived from an EMBL/GenBank/DDBJ whole genome shotgun (WGS) entry which is preliminary data.</text>
</comment>
<evidence type="ECO:0000313" key="3">
    <source>
        <dbReference type="Proteomes" id="UP000319516"/>
    </source>
</evidence>
<dbReference type="AlphaFoldDB" id="A0A542YRF7"/>
<dbReference type="RefSeq" id="WP_141784779.1">
    <property type="nucleotide sequence ID" value="NZ_BAAAIK010000002.1"/>
</dbReference>
<proteinExistence type="predicted"/>
<keyword evidence="3" id="KW-1185">Reference proteome</keyword>
<feature type="transmembrane region" description="Helical" evidence="1">
    <location>
        <begin position="12"/>
        <end position="31"/>
    </location>
</feature>
<reference evidence="2 3" key="1">
    <citation type="submission" date="2019-06" db="EMBL/GenBank/DDBJ databases">
        <title>Sequencing the genomes of 1000 actinobacteria strains.</title>
        <authorList>
            <person name="Klenk H.-P."/>
        </authorList>
    </citation>
    <scope>NUCLEOTIDE SEQUENCE [LARGE SCALE GENOMIC DNA]</scope>
    <source>
        <strain evidence="2 3">DSM 12335</strain>
    </source>
</reference>
<evidence type="ECO:0008006" key="4">
    <source>
        <dbReference type="Google" id="ProtNLM"/>
    </source>
</evidence>
<dbReference type="OrthoDB" id="4869494at2"/>
<name>A0A542YRF7_9MICO</name>
<keyword evidence="1" id="KW-1133">Transmembrane helix</keyword>
<dbReference type="Proteomes" id="UP000319516">
    <property type="component" value="Unassembled WGS sequence"/>
</dbReference>